<accession>A0A9W7SVD9</accession>
<dbReference type="PANTHER" id="PTHR48081">
    <property type="entry name" value="AB HYDROLASE SUPERFAMILY PROTEIN C4A8.06C"/>
    <property type="match status" value="1"/>
</dbReference>
<comment type="function">
    <text evidence="4">Acts as a sulfur carrier required for molybdopterin biosynthesis. Component of the molybdopterin synthase complex that catalyzes the conversion of precursor Z into molybdopterin by mediating the incorporation of 2 sulfur atoms into precursor Z to generate a dithiolene group. In the complex, serves as sulfur donor by being thiocarboxylated (-COSH) at its C-terminus by UBA4. After interaction with MOCS2B, the sulfur is then transferred to precursor Z to form molybdopterin.</text>
</comment>
<dbReference type="GO" id="GO:0030366">
    <property type="term" value="F:molybdopterin synthase activity"/>
    <property type="evidence" value="ECO:0007669"/>
    <property type="project" value="UniProtKB-UniRule"/>
</dbReference>
<comment type="subunit">
    <text evidence="4">Heterotetramer; composed of 2 small (MOCS2A) and 2 large (MOCS2B) subunits.</text>
</comment>
<dbReference type="InterPro" id="IPR013094">
    <property type="entry name" value="AB_hydrolase_3"/>
</dbReference>
<comment type="pathway">
    <text evidence="4">Cofactor biosynthesis; molybdopterin biosynthesis.</text>
</comment>
<dbReference type="InterPro" id="IPR029058">
    <property type="entry name" value="AB_hydrolase_fold"/>
</dbReference>
<feature type="modified residue" description="Glycyl adenylate; alternate" evidence="4">
    <location>
        <position position="97"/>
    </location>
</feature>
<dbReference type="GO" id="GO:1990140">
    <property type="term" value="C:molybdopterin synthase complex"/>
    <property type="evidence" value="ECO:0007669"/>
    <property type="project" value="UniProtKB-UniRule"/>
</dbReference>
<reference evidence="6 7" key="1">
    <citation type="journal article" date="2018" name="IMA Fungus">
        <title>IMA Genome-F 10: Nine draft genome sequences of Claviceps purpurea s.lat., including C. arundinis, C. humidiphila, and C. cf. spartinae, pseudomolecules for the pitch canker pathogen Fusarium circinatum, draft genome of Davidsoniella eucalypti, Grosmannia galeiformis, Quambalaria eucalypti, and Teratosphaeria destructans.</title>
        <authorList>
            <person name="Wingfield B.D."/>
            <person name="Liu M."/>
            <person name="Nguyen H.D."/>
            <person name="Lane F.A."/>
            <person name="Morgan S.W."/>
            <person name="De Vos L."/>
            <person name="Wilken P.M."/>
            <person name="Duong T.A."/>
            <person name="Aylward J."/>
            <person name="Coetzee M.P."/>
            <person name="Dadej K."/>
            <person name="De Beer Z.W."/>
            <person name="Findlay W."/>
            <person name="Havenga M."/>
            <person name="Kolarik M."/>
            <person name="Menzies J.G."/>
            <person name="Naidoo K."/>
            <person name="Pochopski O."/>
            <person name="Shoukouhi P."/>
            <person name="Santana Q.C."/>
            <person name="Seifert K.A."/>
            <person name="Soal N."/>
            <person name="Steenkamp E.T."/>
            <person name="Tatham C.T."/>
            <person name="van der Nest M.A."/>
            <person name="Wingfield M.J."/>
        </authorList>
    </citation>
    <scope>NUCLEOTIDE SEQUENCE [LARGE SCALE GENOMIC DNA]</scope>
    <source>
        <strain evidence="6">CMW44962</strain>
    </source>
</reference>
<dbReference type="OrthoDB" id="19653at2759"/>
<dbReference type="PANTHER" id="PTHR48081:SF3">
    <property type="entry name" value="ALPHA_BETA HYDROLASE FOLD-3 DOMAIN-CONTAINING PROTEIN"/>
    <property type="match status" value="1"/>
</dbReference>
<dbReference type="InterPro" id="IPR016155">
    <property type="entry name" value="Mopterin_synth/thiamin_S_b"/>
</dbReference>
<dbReference type="SUPFAM" id="SSF53474">
    <property type="entry name" value="alpha/beta-Hydrolases"/>
    <property type="match status" value="1"/>
</dbReference>
<dbReference type="GO" id="GO:0006777">
    <property type="term" value="P:Mo-molybdopterin cofactor biosynthetic process"/>
    <property type="evidence" value="ECO:0007669"/>
    <property type="project" value="UniProtKB-UniRule"/>
</dbReference>
<feature type="modified residue" description="1-thioglycine; alternate" evidence="4">
    <location>
        <position position="97"/>
    </location>
</feature>
<dbReference type="HAMAP" id="MF_03051">
    <property type="entry name" value="MOCS2A"/>
    <property type="match status" value="1"/>
</dbReference>
<comment type="similarity">
    <text evidence="4">Belongs to the MoaD family. MOCS2A subfamily.</text>
</comment>
<dbReference type="CDD" id="cd00754">
    <property type="entry name" value="Ubl_MoaD"/>
    <property type="match status" value="1"/>
</dbReference>
<dbReference type="AlphaFoldDB" id="A0A9W7SVD9"/>
<dbReference type="Proteomes" id="UP001138500">
    <property type="component" value="Unassembled WGS sequence"/>
</dbReference>
<evidence type="ECO:0000256" key="2">
    <source>
        <dbReference type="ARBA" id="ARBA00022801"/>
    </source>
</evidence>
<evidence type="ECO:0000259" key="5">
    <source>
        <dbReference type="Pfam" id="PF07859"/>
    </source>
</evidence>
<dbReference type="Pfam" id="PF07859">
    <property type="entry name" value="Abhydrolase_3"/>
    <property type="match status" value="1"/>
</dbReference>
<reference evidence="6 7" key="2">
    <citation type="journal article" date="2021" name="Curr. Genet.">
        <title>Genetic response to nitrogen starvation in the aggressive Eucalyptus foliar pathogen Teratosphaeria destructans.</title>
        <authorList>
            <person name="Havenga M."/>
            <person name="Wingfield B.D."/>
            <person name="Wingfield M.J."/>
            <person name="Dreyer L.L."/>
            <person name="Roets F."/>
            <person name="Aylward J."/>
        </authorList>
    </citation>
    <scope>NUCLEOTIDE SEQUENCE [LARGE SCALE GENOMIC DNA]</scope>
    <source>
        <strain evidence="6">CMW44962</strain>
    </source>
</reference>
<dbReference type="Gene3D" id="3.40.50.1820">
    <property type="entry name" value="alpha/beta hydrolase"/>
    <property type="match status" value="1"/>
</dbReference>
<dbReference type="InterPro" id="IPR050300">
    <property type="entry name" value="GDXG_lipolytic_enzyme"/>
</dbReference>
<evidence type="ECO:0000313" key="7">
    <source>
        <dbReference type="Proteomes" id="UP001138500"/>
    </source>
</evidence>
<evidence type="ECO:0000256" key="4">
    <source>
        <dbReference type="HAMAP-Rule" id="MF_03051"/>
    </source>
</evidence>
<protein>
    <recommendedName>
        <fullName evidence="4">Molybdopterin synthase sulfur carrier subunit</fullName>
    </recommendedName>
    <alternativeName>
        <fullName evidence="4">Common component for nitrate reductase and xanthine dehydrogenase protein G</fullName>
    </alternativeName>
    <alternativeName>
        <fullName evidence="4">Molybdenum cofactor synthesis protein 2 small subunit</fullName>
    </alternativeName>
    <alternativeName>
        <fullName evidence="4">Molybdenum cofactor synthesis protein 2A</fullName>
    </alternativeName>
    <alternativeName>
        <fullName evidence="4">Sulfur carrier protein MOCS2A</fullName>
        <shortName evidence="4">MOCS2A</shortName>
    </alternativeName>
</protein>
<dbReference type="InterPro" id="IPR028887">
    <property type="entry name" value="MOCS2A_euk"/>
</dbReference>
<evidence type="ECO:0000256" key="1">
    <source>
        <dbReference type="ARBA" id="ARBA00022553"/>
    </source>
</evidence>
<keyword evidence="7" id="KW-1185">Reference proteome</keyword>
<evidence type="ECO:0000313" key="6">
    <source>
        <dbReference type="EMBL" id="KAH9833923.1"/>
    </source>
</evidence>
<organism evidence="6 7">
    <name type="scientific">Teratosphaeria destructans</name>
    <dbReference type="NCBI Taxonomy" id="418781"/>
    <lineage>
        <taxon>Eukaryota</taxon>
        <taxon>Fungi</taxon>
        <taxon>Dikarya</taxon>
        <taxon>Ascomycota</taxon>
        <taxon>Pezizomycotina</taxon>
        <taxon>Dothideomycetes</taxon>
        <taxon>Dothideomycetidae</taxon>
        <taxon>Mycosphaerellales</taxon>
        <taxon>Teratosphaeriaceae</taxon>
        <taxon>Teratosphaeria</taxon>
    </lineage>
</organism>
<feature type="domain" description="Alpha/beta hydrolase fold-3" evidence="5">
    <location>
        <begin position="133"/>
        <end position="251"/>
    </location>
</feature>
<comment type="PTM">
    <text evidence="4">C-terminal thiocarboxylation occurs in 2 steps, it is first acyl-adenylated (-COAMP) via the hesA/moeB/thiF part of UBA4, then thiocarboxylated (-COSH) via the rhodanese domain of UBA4.</text>
</comment>
<comment type="caution">
    <text evidence="6">The sequence shown here is derived from an EMBL/GenBank/DDBJ whole genome shotgun (WGS) entry which is preliminary data.</text>
</comment>
<dbReference type="Gene3D" id="3.10.20.30">
    <property type="match status" value="1"/>
</dbReference>
<keyword evidence="1 4" id="KW-0597">Phosphoprotein</keyword>
<sequence length="393" mass="43331">MSAPKPPAGHFTLLYFAAATSYTRKQYDFLAAPMPVNDLYAHLEKLYPGIRAKVLDSSALTVNLDYVDLEEEAGKGDSGMSIQSGDEVAVIPPVSSGTMTSPQPKTIIYKTVGKVEIPFDLYLPSNAKNVPVLLWFHGGGLLQGIRNSVSPHMLRAVETYNLALVSADYRLAPQVGVAEIYEDVKEAAAFIRDGRLVQQVGNGILDTSRLAVSGSSAGGYLAFLAGLYLEPKPKVILPIYPITDPLGTFFTTSQPHPFGGERTDPSTLAEFIDPSAEVAVNNPTESKRNGMYFYMMQEANLAELLRMKPGDDTFRVGKKIYERGLPPCYVVHGDADSAVGVEQADEVVGVMYGLKKERGLVVEYERLRGVNHLFDREEKVELKWMYEFLMRYL</sequence>
<dbReference type="SUPFAM" id="SSF54285">
    <property type="entry name" value="MoaD/ThiS"/>
    <property type="match status" value="1"/>
</dbReference>
<dbReference type="Pfam" id="PF02597">
    <property type="entry name" value="ThiS"/>
    <property type="match status" value="1"/>
</dbReference>
<comment type="subcellular location">
    <subcellularLocation>
        <location evidence="4">Cytoplasm</location>
    </subcellularLocation>
</comment>
<gene>
    <name evidence="4" type="primary">cnxG</name>
    <name evidence="6" type="ORF">Tdes44962_MAKER08719</name>
</gene>
<dbReference type="GO" id="GO:0000166">
    <property type="term" value="F:nucleotide binding"/>
    <property type="evidence" value="ECO:0007669"/>
    <property type="project" value="UniProtKB-KW"/>
</dbReference>
<dbReference type="InterPro" id="IPR012675">
    <property type="entry name" value="Beta-grasp_dom_sf"/>
</dbReference>
<dbReference type="GO" id="GO:0016787">
    <property type="term" value="F:hydrolase activity"/>
    <property type="evidence" value="ECO:0007669"/>
    <property type="project" value="UniProtKB-KW"/>
</dbReference>
<keyword evidence="3 4" id="KW-0501">Molybdenum cofactor biosynthesis</keyword>
<keyword evidence="4" id="KW-0963">Cytoplasm</keyword>
<dbReference type="EMBL" id="RIBY02001035">
    <property type="protein sequence ID" value="KAH9833923.1"/>
    <property type="molecule type" value="Genomic_DNA"/>
</dbReference>
<name>A0A9W7SVD9_9PEZI</name>
<keyword evidence="4" id="KW-0547">Nucleotide-binding</keyword>
<dbReference type="InterPro" id="IPR003749">
    <property type="entry name" value="ThiS/MoaD-like"/>
</dbReference>
<keyword evidence="2 6" id="KW-0378">Hydrolase</keyword>
<evidence type="ECO:0000256" key="3">
    <source>
        <dbReference type="ARBA" id="ARBA00023150"/>
    </source>
</evidence>
<proteinExistence type="inferred from homology"/>